<dbReference type="OrthoDB" id="8070208at2759"/>
<evidence type="ECO:0000256" key="2">
    <source>
        <dbReference type="SAM" id="Phobius"/>
    </source>
</evidence>
<dbReference type="eggNOG" id="KOG3649">
    <property type="taxonomic scope" value="Eukaryota"/>
</dbReference>
<keyword evidence="2" id="KW-1133">Transmembrane helix</keyword>
<dbReference type="KEGG" id="dan:6503571"/>
<dbReference type="GeneID" id="6503571"/>
<feature type="transmembrane region" description="Helical" evidence="2">
    <location>
        <begin position="30"/>
        <end position="49"/>
    </location>
</feature>
<feature type="domain" description="Kazal-like" evidence="3">
    <location>
        <begin position="160"/>
        <end position="198"/>
    </location>
</feature>
<name>B3MS31_DROAN</name>
<dbReference type="EMBL" id="CH902622">
    <property type="protein sequence ID" value="EDV34586.2"/>
    <property type="molecule type" value="Genomic_DNA"/>
</dbReference>
<feature type="region of interest" description="Disordered" evidence="1">
    <location>
        <begin position="245"/>
        <end position="278"/>
    </location>
</feature>
<keyword evidence="2" id="KW-0812">Transmembrane</keyword>
<accession>B3MS31</accession>
<protein>
    <recommendedName>
        <fullName evidence="3">Kazal-like domain-containing protein</fullName>
    </recommendedName>
</protein>
<dbReference type="STRING" id="7217.B3MS31"/>
<feature type="compositionally biased region" description="Low complexity" evidence="1">
    <location>
        <begin position="364"/>
        <end position="374"/>
    </location>
</feature>
<sequence>MDGGNIKQSQRSAEVTSHFAMKSRQATKALAMNCLILVTVLSILEGAWGKLPMSQSAMPDWRYSDHHYTSAQYAKILGDSGLGQDKEDNGLNLNALQIQYVDYQPHCMPGGIPVCATNGTDNFYFENECHLEAHNLKMLFQHGTELEPTDLERCTPPCHTIKCTKVSRPVCALAEIVNSKPQTFVNECEMKRYGCESKLGPCQVPTTRPRKPKNQRRHKPQRPAKSRKEKPQKIYILLATTTPKSKPFRAHGTTRRTTPRTPRITTSTTTTSTTTPSPMKFQQIMNQKHPMVSVSRAESAYNVYNIPDVGQDYEEITDSTLSMFLPEVGHVTAGYSSSTTTSTTSTTSTTTENPLRWTTTRVPSSTEEYSTTEKSTTDMPEIESTIYESNTTQPMESTTGK</sequence>
<dbReference type="HOGENOM" id="CLU_050586_0_0_1"/>
<dbReference type="AlphaFoldDB" id="B3MS31"/>
<keyword evidence="2" id="KW-0472">Membrane</keyword>
<dbReference type="CDD" id="cd00104">
    <property type="entry name" value="KAZAL_FS"/>
    <property type="match status" value="1"/>
</dbReference>
<feature type="region of interest" description="Disordered" evidence="1">
    <location>
        <begin position="335"/>
        <end position="401"/>
    </location>
</feature>
<feature type="region of interest" description="Disordered" evidence="1">
    <location>
        <begin position="201"/>
        <end position="231"/>
    </location>
</feature>
<organism evidence="4 5">
    <name type="scientific">Drosophila ananassae</name>
    <name type="common">Fruit fly</name>
    <dbReference type="NCBI Taxonomy" id="7217"/>
    <lineage>
        <taxon>Eukaryota</taxon>
        <taxon>Metazoa</taxon>
        <taxon>Ecdysozoa</taxon>
        <taxon>Arthropoda</taxon>
        <taxon>Hexapoda</taxon>
        <taxon>Insecta</taxon>
        <taxon>Pterygota</taxon>
        <taxon>Neoptera</taxon>
        <taxon>Endopterygota</taxon>
        <taxon>Diptera</taxon>
        <taxon>Brachycera</taxon>
        <taxon>Muscomorpha</taxon>
        <taxon>Ephydroidea</taxon>
        <taxon>Drosophilidae</taxon>
        <taxon>Drosophila</taxon>
        <taxon>Sophophora</taxon>
    </lineage>
</organism>
<feature type="compositionally biased region" description="Polar residues" evidence="1">
    <location>
        <begin position="352"/>
        <end position="363"/>
    </location>
</feature>
<evidence type="ECO:0000256" key="1">
    <source>
        <dbReference type="SAM" id="MobiDB-lite"/>
    </source>
</evidence>
<proteinExistence type="predicted"/>
<feature type="compositionally biased region" description="Low complexity" evidence="1">
    <location>
        <begin position="259"/>
        <end position="278"/>
    </location>
</feature>
<feature type="compositionally biased region" description="Polar residues" evidence="1">
    <location>
        <begin position="386"/>
        <end position="401"/>
    </location>
</feature>
<feature type="compositionally biased region" description="Basic residues" evidence="1">
    <location>
        <begin position="208"/>
        <end position="230"/>
    </location>
</feature>
<evidence type="ECO:0000313" key="5">
    <source>
        <dbReference type="Proteomes" id="UP000007801"/>
    </source>
</evidence>
<dbReference type="Gene3D" id="3.30.60.30">
    <property type="match status" value="1"/>
</dbReference>
<gene>
    <name evidence="4" type="primary">Dana\GF20879</name>
    <name evidence="4" type="synonym">dana_GLEANR_4123</name>
    <name evidence="4" type="ORF">GF20879</name>
</gene>
<feature type="domain" description="Kazal-like" evidence="3">
    <location>
        <begin position="113"/>
        <end position="137"/>
    </location>
</feature>
<reference evidence="4 5" key="1">
    <citation type="journal article" date="2007" name="Nature">
        <title>Evolution of genes and genomes on the Drosophila phylogeny.</title>
        <authorList>
            <consortium name="Drosophila 12 Genomes Consortium"/>
            <person name="Clark A.G."/>
            <person name="Eisen M.B."/>
            <person name="Smith D.R."/>
            <person name="Bergman C.M."/>
            <person name="Oliver B."/>
            <person name="Markow T.A."/>
            <person name="Kaufman T.C."/>
            <person name="Kellis M."/>
            <person name="Gelbart W."/>
            <person name="Iyer V.N."/>
            <person name="Pollard D.A."/>
            <person name="Sackton T.B."/>
            <person name="Larracuente A.M."/>
            <person name="Singh N.D."/>
            <person name="Abad J.P."/>
            <person name="Abt D.N."/>
            <person name="Adryan B."/>
            <person name="Aguade M."/>
            <person name="Akashi H."/>
            <person name="Anderson W.W."/>
            <person name="Aquadro C.F."/>
            <person name="Ardell D.H."/>
            <person name="Arguello R."/>
            <person name="Artieri C.G."/>
            <person name="Barbash D.A."/>
            <person name="Barker D."/>
            <person name="Barsanti P."/>
            <person name="Batterham P."/>
            <person name="Batzoglou S."/>
            <person name="Begun D."/>
            <person name="Bhutkar A."/>
            <person name="Blanco E."/>
            <person name="Bosak S.A."/>
            <person name="Bradley R.K."/>
            <person name="Brand A.D."/>
            <person name="Brent M.R."/>
            <person name="Brooks A.N."/>
            <person name="Brown R.H."/>
            <person name="Butlin R.K."/>
            <person name="Caggese C."/>
            <person name="Calvi B.R."/>
            <person name="Bernardo de Carvalho A."/>
            <person name="Caspi A."/>
            <person name="Castrezana S."/>
            <person name="Celniker S.E."/>
            <person name="Chang J.L."/>
            <person name="Chapple C."/>
            <person name="Chatterji S."/>
            <person name="Chinwalla A."/>
            <person name="Civetta A."/>
            <person name="Clifton S.W."/>
            <person name="Comeron J.M."/>
            <person name="Costello J.C."/>
            <person name="Coyne J.A."/>
            <person name="Daub J."/>
            <person name="David R.G."/>
            <person name="Delcher A.L."/>
            <person name="Delehaunty K."/>
            <person name="Do C.B."/>
            <person name="Ebling H."/>
            <person name="Edwards K."/>
            <person name="Eickbush T."/>
            <person name="Evans J.D."/>
            <person name="Filipski A."/>
            <person name="Findeiss S."/>
            <person name="Freyhult E."/>
            <person name="Fulton L."/>
            <person name="Fulton R."/>
            <person name="Garcia A.C."/>
            <person name="Gardiner A."/>
            <person name="Garfield D.A."/>
            <person name="Garvin B.E."/>
            <person name="Gibson G."/>
            <person name="Gilbert D."/>
            <person name="Gnerre S."/>
            <person name="Godfrey J."/>
            <person name="Good R."/>
            <person name="Gotea V."/>
            <person name="Gravely B."/>
            <person name="Greenberg A.J."/>
            <person name="Griffiths-Jones S."/>
            <person name="Gross S."/>
            <person name="Guigo R."/>
            <person name="Gustafson E.A."/>
            <person name="Haerty W."/>
            <person name="Hahn M.W."/>
            <person name="Halligan D.L."/>
            <person name="Halpern A.L."/>
            <person name="Halter G.M."/>
            <person name="Han M.V."/>
            <person name="Heger A."/>
            <person name="Hillier L."/>
            <person name="Hinrichs A.S."/>
            <person name="Holmes I."/>
            <person name="Hoskins R.A."/>
            <person name="Hubisz M.J."/>
            <person name="Hultmark D."/>
            <person name="Huntley M.A."/>
            <person name="Jaffe D.B."/>
            <person name="Jagadeeshan S."/>
            <person name="Jeck W.R."/>
            <person name="Johnson J."/>
            <person name="Jones C.D."/>
            <person name="Jordan W.C."/>
            <person name="Karpen G.H."/>
            <person name="Kataoka E."/>
            <person name="Keightley P.D."/>
            <person name="Kheradpour P."/>
            <person name="Kirkness E.F."/>
            <person name="Koerich L.B."/>
            <person name="Kristiansen K."/>
            <person name="Kudrna D."/>
            <person name="Kulathinal R.J."/>
            <person name="Kumar S."/>
            <person name="Kwok R."/>
            <person name="Lander E."/>
            <person name="Langley C.H."/>
            <person name="Lapoint R."/>
            <person name="Lazzaro B.P."/>
            <person name="Lee S.J."/>
            <person name="Levesque L."/>
            <person name="Li R."/>
            <person name="Lin C.F."/>
            <person name="Lin M.F."/>
            <person name="Lindblad-Toh K."/>
            <person name="Llopart A."/>
            <person name="Long M."/>
            <person name="Low L."/>
            <person name="Lozovsky E."/>
            <person name="Lu J."/>
            <person name="Luo M."/>
            <person name="Machado C.A."/>
            <person name="Makalowski W."/>
            <person name="Marzo M."/>
            <person name="Matsuda M."/>
            <person name="Matzkin L."/>
            <person name="McAllister B."/>
            <person name="McBride C.S."/>
            <person name="McKernan B."/>
            <person name="McKernan K."/>
            <person name="Mendez-Lago M."/>
            <person name="Minx P."/>
            <person name="Mollenhauer M.U."/>
            <person name="Montooth K."/>
            <person name="Mount S.M."/>
            <person name="Mu X."/>
            <person name="Myers E."/>
            <person name="Negre B."/>
            <person name="Newfeld S."/>
            <person name="Nielsen R."/>
            <person name="Noor M.A."/>
            <person name="O'Grady P."/>
            <person name="Pachter L."/>
            <person name="Papaceit M."/>
            <person name="Parisi M.J."/>
            <person name="Parisi M."/>
            <person name="Parts L."/>
            <person name="Pedersen J.S."/>
            <person name="Pesole G."/>
            <person name="Phillippy A.M."/>
            <person name="Ponting C.P."/>
            <person name="Pop M."/>
            <person name="Porcelli D."/>
            <person name="Powell J.R."/>
            <person name="Prohaska S."/>
            <person name="Pruitt K."/>
            <person name="Puig M."/>
            <person name="Quesneville H."/>
            <person name="Ram K.R."/>
            <person name="Rand D."/>
            <person name="Rasmussen M.D."/>
            <person name="Reed L.K."/>
            <person name="Reenan R."/>
            <person name="Reily A."/>
            <person name="Remington K.A."/>
            <person name="Rieger T.T."/>
            <person name="Ritchie M.G."/>
            <person name="Robin C."/>
            <person name="Rogers Y.H."/>
            <person name="Rohde C."/>
            <person name="Rozas J."/>
            <person name="Rubenfield M.J."/>
            <person name="Ruiz A."/>
            <person name="Russo S."/>
            <person name="Salzberg S.L."/>
            <person name="Sanchez-Gracia A."/>
            <person name="Saranga D.J."/>
            <person name="Sato H."/>
            <person name="Schaeffer S.W."/>
            <person name="Schatz M.C."/>
            <person name="Schlenke T."/>
            <person name="Schwartz R."/>
            <person name="Segarra C."/>
            <person name="Singh R.S."/>
            <person name="Sirot L."/>
            <person name="Sirota M."/>
            <person name="Sisneros N.B."/>
            <person name="Smith C.D."/>
            <person name="Smith T.F."/>
            <person name="Spieth J."/>
            <person name="Stage D.E."/>
            <person name="Stark A."/>
            <person name="Stephan W."/>
            <person name="Strausberg R.L."/>
            <person name="Strempel S."/>
            <person name="Sturgill D."/>
            <person name="Sutton G."/>
            <person name="Sutton G.G."/>
            <person name="Tao W."/>
            <person name="Teichmann S."/>
            <person name="Tobari Y.N."/>
            <person name="Tomimura Y."/>
            <person name="Tsolas J.M."/>
            <person name="Valente V.L."/>
            <person name="Venter E."/>
            <person name="Venter J.C."/>
            <person name="Vicario S."/>
            <person name="Vieira F.G."/>
            <person name="Vilella A.J."/>
            <person name="Villasante A."/>
            <person name="Walenz B."/>
            <person name="Wang J."/>
            <person name="Wasserman M."/>
            <person name="Watts T."/>
            <person name="Wilson D."/>
            <person name="Wilson R.K."/>
            <person name="Wing R.A."/>
            <person name="Wolfner M.F."/>
            <person name="Wong A."/>
            <person name="Wong G.K."/>
            <person name="Wu C.I."/>
            <person name="Wu G."/>
            <person name="Yamamoto D."/>
            <person name="Yang H.P."/>
            <person name="Yang S.P."/>
            <person name="Yorke J.A."/>
            <person name="Yoshida K."/>
            <person name="Zdobnov E."/>
            <person name="Zhang P."/>
            <person name="Zhang Y."/>
            <person name="Zimin A.V."/>
            <person name="Baldwin J."/>
            <person name="Abdouelleil A."/>
            <person name="Abdulkadir J."/>
            <person name="Abebe A."/>
            <person name="Abera B."/>
            <person name="Abreu J."/>
            <person name="Acer S.C."/>
            <person name="Aftuck L."/>
            <person name="Alexander A."/>
            <person name="An P."/>
            <person name="Anderson E."/>
            <person name="Anderson S."/>
            <person name="Arachi H."/>
            <person name="Azer M."/>
            <person name="Bachantsang P."/>
            <person name="Barry A."/>
            <person name="Bayul T."/>
            <person name="Berlin A."/>
            <person name="Bessette D."/>
            <person name="Bloom T."/>
            <person name="Blye J."/>
            <person name="Boguslavskiy L."/>
            <person name="Bonnet C."/>
            <person name="Boukhgalter B."/>
            <person name="Bourzgui I."/>
            <person name="Brown A."/>
            <person name="Cahill P."/>
            <person name="Channer S."/>
            <person name="Cheshatsang Y."/>
            <person name="Chuda L."/>
            <person name="Citroen M."/>
            <person name="Collymore A."/>
            <person name="Cooke P."/>
            <person name="Costello M."/>
            <person name="D'Aco K."/>
            <person name="Daza R."/>
            <person name="De Haan G."/>
            <person name="DeGray S."/>
            <person name="DeMaso C."/>
            <person name="Dhargay N."/>
            <person name="Dooley K."/>
            <person name="Dooley E."/>
            <person name="Doricent M."/>
            <person name="Dorje P."/>
            <person name="Dorjee K."/>
            <person name="Dupes A."/>
            <person name="Elong R."/>
            <person name="Falk J."/>
            <person name="Farina A."/>
            <person name="Faro S."/>
            <person name="Ferguson D."/>
            <person name="Fisher S."/>
            <person name="Foley C.D."/>
            <person name="Franke A."/>
            <person name="Friedrich D."/>
            <person name="Gadbois L."/>
            <person name="Gearin G."/>
            <person name="Gearin C.R."/>
            <person name="Giannoukos G."/>
            <person name="Goode T."/>
            <person name="Graham J."/>
            <person name="Grandbois E."/>
            <person name="Grewal S."/>
            <person name="Gyaltsen K."/>
            <person name="Hafez N."/>
            <person name="Hagos B."/>
            <person name="Hall J."/>
            <person name="Henson C."/>
            <person name="Hollinger A."/>
            <person name="Honan T."/>
            <person name="Huard M.D."/>
            <person name="Hughes L."/>
            <person name="Hurhula B."/>
            <person name="Husby M.E."/>
            <person name="Kamat A."/>
            <person name="Kanga B."/>
            <person name="Kashin S."/>
            <person name="Khazanovich D."/>
            <person name="Kisner P."/>
            <person name="Lance K."/>
            <person name="Lara M."/>
            <person name="Lee W."/>
            <person name="Lennon N."/>
            <person name="Letendre F."/>
            <person name="LeVine R."/>
            <person name="Lipovsky A."/>
            <person name="Liu X."/>
            <person name="Liu J."/>
            <person name="Liu S."/>
            <person name="Lokyitsang T."/>
            <person name="Lokyitsang Y."/>
            <person name="Lubonja R."/>
            <person name="Lui A."/>
            <person name="MacDonald P."/>
            <person name="Magnisalis V."/>
            <person name="Maru K."/>
            <person name="Matthews C."/>
            <person name="McCusker W."/>
            <person name="McDonough S."/>
            <person name="Mehta T."/>
            <person name="Meldrim J."/>
            <person name="Meneus L."/>
            <person name="Mihai O."/>
            <person name="Mihalev A."/>
            <person name="Mihova T."/>
            <person name="Mittelman R."/>
            <person name="Mlenga V."/>
            <person name="Montmayeur A."/>
            <person name="Mulrain L."/>
            <person name="Navidi A."/>
            <person name="Naylor J."/>
            <person name="Negash T."/>
            <person name="Nguyen T."/>
            <person name="Nguyen N."/>
            <person name="Nicol R."/>
            <person name="Norbu C."/>
            <person name="Norbu N."/>
            <person name="Novod N."/>
            <person name="O'Neill B."/>
            <person name="Osman S."/>
            <person name="Markiewicz E."/>
            <person name="Oyono O.L."/>
            <person name="Patti C."/>
            <person name="Phunkhang P."/>
            <person name="Pierre F."/>
            <person name="Priest M."/>
            <person name="Raghuraman S."/>
            <person name="Rege F."/>
            <person name="Reyes R."/>
            <person name="Rise C."/>
            <person name="Rogov P."/>
            <person name="Ross K."/>
            <person name="Ryan E."/>
            <person name="Settipalli S."/>
            <person name="Shea T."/>
            <person name="Sherpa N."/>
            <person name="Shi L."/>
            <person name="Shih D."/>
            <person name="Sparrow T."/>
            <person name="Spaulding J."/>
            <person name="Stalker J."/>
            <person name="Stange-Thomann N."/>
            <person name="Stavropoulos S."/>
            <person name="Stone C."/>
            <person name="Strader C."/>
            <person name="Tesfaye S."/>
            <person name="Thomson T."/>
            <person name="Thoulutsang Y."/>
            <person name="Thoulutsang D."/>
            <person name="Topham K."/>
            <person name="Topping I."/>
            <person name="Tsamla T."/>
            <person name="Vassiliev H."/>
            <person name="Vo A."/>
            <person name="Wangchuk T."/>
            <person name="Wangdi T."/>
            <person name="Weiand M."/>
            <person name="Wilkinson J."/>
            <person name="Wilson A."/>
            <person name="Yadav S."/>
            <person name="Young G."/>
            <person name="Yu Q."/>
            <person name="Zembek L."/>
            <person name="Zhong D."/>
            <person name="Zimmer A."/>
            <person name="Zwirko Z."/>
            <person name="Jaffe D.B."/>
            <person name="Alvarez P."/>
            <person name="Brockman W."/>
            <person name="Butler J."/>
            <person name="Chin C."/>
            <person name="Gnerre S."/>
            <person name="Grabherr M."/>
            <person name="Kleber M."/>
            <person name="Mauceli E."/>
            <person name="MacCallum I."/>
        </authorList>
    </citation>
    <scope>NUCLEOTIDE SEQUENCE [LARGE SCALE GENOMIC DNA]</scope>
    <source>
        <strain evidence="5">Tucson 14024-0371.13</strain>
    </source>
</reference>
<dbReference type="Proteomes" id="UP000007801">
    <property type="component" value="Unassembled WGS sequence"/>
</dbReference>
<dbReference type="Pfam" id="PF07648">
    <property type="entry name" value="Kazal_2"/>
    <property type="match status" value="2"/>
</dbReference>
<feature type="compositionally biased region" description="Basic residues" evidence="1">
    <location>
        <begin position="246"/>
        <end position="258"/>
    </location>
</feature>
<evidence type="ECO:0000259" key="3">
    <source>
        <dbReference type="Pfam" id="PF07648"/>
    </source>
</evidence>
<dbReference type="FunCoup" id="B3MS31">
    <property type="interactions" value="13"/>
</dbReference>
<keyword evidence="5" id="KW-1185">Reference proteome</keyword>
<dbReference type="InParanoid" id="B3MS31"/>
<feature type="compositionally biased region" description="Low complexity" evidence="1">
    <location>
        <begin position="336"/>
        <end position="351"/>
    </location>
</feature>
<dbReference type="InterPro" id="IPR002350">
    <property type="entry name" value="Kazal_dom"/>
</dbReference>
<evidence type="ECO:0000313" key="4">
    <source>
        <dbReference type="EMBL" id="EDV34586.2"/>
    </source>
</evidence>